<dbReference type="InterPro" id="IPR004147">
    <property type="entry name" value="ABC1_dom"/>
</dbReference>
<organism evidence="3 4">
    <name type="scientific">Syncephalis pseudoplumigaleata</name>
    <dbReference type="NCBI Taxonomy" id="1712513"/>
    <lineage>
        <taxon>Eukaryota</taxon>
        <taxon>Fungi</taxon>
        <taxon>Fungi incertae sedis</taxon>
        <taxon>Zoopagomycota</taxon>
        <taxon>Zoopagomycotina</taxon>
        <taxon>Zoopagomycetes</taxon>
        <taxon>Zoopagales</taxon>
        <taxon>Piptocephalidaceae</taxon>
        <taxon>Syncephalis</taxon>
    </lineage>
</organism>
<evidence type="ECO:0000259" key="2">
    <source>
        <dbReference type="Pfam" id="PF03109"/>
    </source>
</evidence>
<dbReference type="EMBL" id="KZ990450">
    <property type="protein sequence ID" value="RKP24098.1"/>
    <property type="molecule type" value="Genomic_DNA"/>
</dbReference>
<evidence type="ECO:0000256" key="1">
    <source>
        <dbReference type="SAM" id="MobiDB-lite"/>
    </source>
</evidence>
<gene>
    <name evidence="3" type="ORF">SYNPS1DRAFT_30136</name>
</gene>
<feature type="compositionally biased region" description="Low complexity" evidence="1">
    <location>
        <begin position="209"/>
        <end position="231"/>
    </location>
</feature>
<feature type="compositionally biased region" description="Low complexity" evidence="1">
    <location>
        <begin position="40"/>
        <end position="62"/>
    </location>
</feature>
<evidence type="ECO:0000313" key="3">
    <source>
        <dbReference type="EMBL" id="RKP24098.1"/>
    </source>
</evidence>
<feature type="domain" description="ABC1 atypical kinase-like" evidence="2">
    <location>
        <begin position="461"/>
        <end position="527"/>
    </location>
</feature>
<feature type="region of interest" description="Disordered" evidence="1">
    <location>
        <begin position="331"/>
        <end position="355"/>
    </location>
</feature>
<protein>
    <recommendedName>
        <fullName evidence="2">ABC1 atypical kinase-like domain-containing protein</fullName>
    </recommendedName>
</protein>
<feature type="region of interest" description="Disordered" evidence="1">
    <location>
        <begin position="1"/>
        <end position="83"/>
    </location>
</feature>
<dbReference type="SUPFAM" id="SSF56112">
    <property type="entry name" value="Protein kinase-like (PK-like)"/>
    <property type="match status" value="1"/>
</dbReference>
<feature type="region of interest" description="Disordered" evidence="1">
    <location>
        <begin position="204"/>
        <end position="312"/>
    </location>
</feature>
<dbReference type="Gene3D" id="1.10.510.10">
    <property type="entry name" value="Transferase(Phosphotransferase) domain 1"/>
    <property type="match status" value="1"/>
</dbReference>
<feature type="compositionally biased region" description="Low complexity" evidence="1">
    <location>
        <begin position="297"/>
        <end position="312"/>
    </location>
</feature>
<name>A0A4P9YW75_9FUNG</name>
<feature type="compositionally biased region" description="Basic and acidic residues" evidence="1">
    <location>
        <begin position="275"/>
        <end position="284"/>
    </location>
</feature>
<dbReference type="Pfam" id="PF03109">
    <property type="entry name" value="ABC1"/>
    <property type="match status" value="1"/>
</dbReference>
<feature type="compositionally biased region" description="Polar residues" evidence="1">
    <location>
        <begin position="141"/>
        <end position="168"/>
    </location>
</feature>
<keyword evidence="4" id="KW-1185">Reference proteome</keyword>
<reference evidence="4" key="1">
    <citation type="journal article" date="2018" name="Nat. Microbiol.">
        <title>Leveraging single-cell genomics to expand the fungal tree of life.</title>
        <authorList>
            <person name="Ahrendt S.R."/>
            <person name="Quandt C.A."/>
            <person name="Ciobanu D."/>
            <person name="Clum A."/>
            <person name="Salamov A."/>
            <person name="Andreopoulos B."/>
            <person name="Cheng J.F."/>
            <person name="Woyke T."/>
            <person name="Pelin A."/>
            <person name="Henrissat B."/>
            <person name="Reynolds N.K."/>
            <person name="Benny G.L."/>
            <person name="Smith M.E."/>
            <person name="James T.Y."/>
            <person name="Grigoriev I.V."/>
        </authorList>
    </citation>
    <scope>NUCLEOTIDE SEQUENCE [LARGE SCALE GENOMIC DNA]</scope>
    <source>
        <strain evidence="4">Benny S71-1</strain>
    </source>
</reference>
<evidence type="ECO:0000313" key="4">
    <source>
        <dbReference type="Proteomes" id="UP000278143"/>
    </source>
</evidence>
<feature type="compositionally biased region" description="Low complexity" evidence="1">
    <location>
        <begin position="101"/>
        <end position="140"/>
    </location>
</feature>
<feature type="region of interest" description="Disordered" evidence="1">
    <location>
        <begin position="96"/>
        <end position="175"/>
    </location>
</feature>
<dbReference type="OrthoDB" id="5596397at2759"/>
<sequence>MPTELLVQPQPASPRHNVEPPEGVPFGNNAGGPKEITMHAASTTTPREETPPAAGTAAADSAIHSMDASSGESPVTPSGMVGVETSAKLSRDHHHMLKNGTTTPTANPASPASTAESSSSSSLASTSVSASASSSNNNNNKQGNTKTMSETSRPYAVRNSNSNHSNDGSVHVASAPVPVPMPPHVILSHDLFPIVLERAATRINQSAPSSRRQSAHLSSSASSVRSVKWSSDIPPAGTPLVRQNSWSAADMHKSKQQQQQHRQSKSAVEGALSKEAPDTYHDRPSPSSSSAGVNKRSSGSMPASAAASASPTASPIRGILMAAANGIGSRRPSLATVNSQQSRPNSPRPSFSQNRPQSIYALPHVSDDAQARFLKVADGLTFRYHPNQPLGGPGHFGRVYLGVNIDDPSDLVAIKFPHMTEEEHLKAMRRAGLFGHRKGHEARALRRMGMLRGEVPLGDGRNALVMDYVAGLEPQELVDQGLITSEARLRKLASKTRHAVTRAIHRRGIAHSDVHAGNIRYRVEPKIPWWQRYLCFCPRLPGPLARFAGPTHTYAASTISGASDGDGLMGFGFPITPATTQDGNGNGSSLRLGMFPTRNSVRSLFGGRRSSTGRGLGFADVPAGTMEPGDVHAQSSPMPSKLSYTFTPQFIDFGMARFLSELSQSEAAHAVESDRQRAYDAIWTQRHRLPRDRRSSVGTPSATTTSRTGNNGAQTVSGRPLNNGTTASLQNRRTAAGGSSSKQTARAAATTTTITRVGAARKLD</sequence>
<feature type="compositionally biased region" description="Low complexity" evidence="1">
    <location>
        <begin position="744"/>
        <end position="764"/>
    </location>
</feature>
<feature type="compositionally biased region" description="Low complexity" evidence="1">
    <location>
        <begin position="338"/>
        <end position="355"/>
    </location>
</feature>
<dbReference type="Proteomes" id="UP000278143">
    <property type="component" value="Unassembled WGS sequence"/>
</dbReference>
<proteinExistence type="predicted"/>
<dbReference type="InterPro" id="IPR011009">
    <property type="entry name" value="Kinase-like_dom_sf"/>
</dbReference>
<feature type="region of interest" description="Disordered" evidence="1">
    <location>
        <begin position="684"/>
        <end position="764"/>
    </location>
</feature>
<accession>A0A4P9YW75</accession>
<feature type="compositionally biased region" description="Polar residues" evidence="1">
    <location>
        <begin position="67"/>
        <end position="76"/>
    </location>
</feature>
<dbReference type="AlphaFoldDB" id="A0A4P9YW75"/>
<feature type="compositionally biased region" description="Polar residues" evidence="1">
    <location>
        <begin position="285"/>
        <end position="296"/>
    </location>
</feature>
<feature type="compositionally biased region" description="Polar residues" evidence="1">
    <location>
        <begin position="696"/>
        <end position="743"/>
    </location>
</feature>